<evidence type="ECO:0000313" key="2">
    <source>
        <dbReference type="EMBL" id="CAG7825881.1"/>
    </source>
</evidence>
<sequence>MNWILLERRYKRNIIKNDNVVPLYAAGYFLEIPDLMDECWKFMSEAMQNNDPIILQLYEQAKCPKFKQLRSVLSAKLTEMFDVLYKSRQFLSLDLDDFIVILDSDEVNIQSELDIFHAASRWLLYDWDNRSQHTVRLMKCVRFGLLTSLQLTQIRHCPEVSNMTDYSQIFSFSEVKDMLNDGLTYAIFLDNFESNSEELNKWLDWSNVNHPRKRNCLKGAATNLGLQDPKTSVVSGVASKHISIHSNFSSVCKSNVSSTLVSKSILKTSAFPSTKFFVDEVDDPKPILSNRRPPQVNTRQSTIQNPFTLASVLRSRIEGTDDHRINQH</sequence>
<dbReference type="InterPro" id="IPR011705">
    <property type="entry name" value="BACK"/>
</dbReference>
<dbReference type="OrthoDB" id="6350321at2759"/>
<dbReference type="PANTHER" id="PTHR22667">
    <property type="entry name" value="AT01380P-RELATED"/>
    <property type="match status" value="1"/>
</dbReference>
<reference evidence="2" key="1">
    <citation type="submission" date="2021-06" db="EMBL/GenBank/DDBJ databases">
        <authorList>
            <person name="Hodson N. C."/>
            <person name="Mongue J. A."/>
            <person name="Jaron S. K."/>
        </authorList>
    </citation>
    <scope>NUCLEOTIDE SEQUENCE</scope>
</reference>
<comment type="caution">
    <text evidence="2">The sequence shown here is derived from an EMBL/GenBank/DDBJ whole genome shotgun (WGS) entry which is preliminary data.</text>
</comment>
<evidence type="ECO:0000313" key="3">
    <source>
        <dbReference type="Proteomes" id="UP000708208"/>
    </source>
</evidence>
<organism evidence="2 3">
    <name type="scientific">Allacma fusca</name>
    <dbReference type="NCBI Taxonomy" id="39272"/>
    <lineage>
        <taxon>Eukaryota</taxon>
        <taxon>Metazoa</taxon>
        <taxon>Ecdysozoa</taxon>
        <taxon>Arthropoda</taxon>
        <taxon>Hexapoda</taxon>
        <taxon>Collembola</taxon>
        <taxon>Symphypleona</taxon>
        <taxon>Sminthuridae</taxon>
        <taxon>Allacma</taxon>
    </lineage>
</organism>
<dbReference type="Pfam" id="PF07707">
    <property type="entry name" value="BACK"/>
    <property type="match status" value="1"/>
</dbReference>
<dbReference type="Proteomes" id="UP000708208">
    <property type="component" value="Unassembled WGS sequence"/>
</dbReference>
<keyword evidence="3" id="KW-1185">Reference proteome</keyword>
<dbReference type="PANTHER" id="PTHR22667:SF0">
    <property type="entry name" value="AT01380P-RELATED"/>
    <property type="match status" value="1"/>
</dbReference>
<evidence type="ECO:0000259" key="1">
    <source>
        <dbReference type="SMART" id="SM00875"/>
    </source>
</evidence>
<dbReference type="AlphaFoldDB" id="A0A8J2PSE2"/>
<feature type="domain" description="BACK" evidence="1">
    <location>
        <begin position="54"/>
        <end position="155"/>
    </location>
</feature>
<dbReference type="EMBL" id="CAJVCH010537776">
    <property type="protein sequence ID" value="CAG7825881.1"/>
    <property type="molecule type" value="Genomic_DNA"/>
</dbReference>
<proteinExistence type="predicted"/>
<accession>A0A8J2PSE2</accession>
<protein>
    <recommendedName>
        <fullName evidence="1">BACK domain-containing protein</fullName>
    </recommendedName>
</protein>
<dbReference type="SMART" id="SM00875">
    <property type="entry name" value="BACK"/>
    <property type="match status" value="1"/>
</dbReference>
<gene>
    <name evidence="2" type="ORF">AFUS01_LOCUS35964</name>
</gene>
<name>A0A8J2PSE2_9HEXA</name>